<dbReference type="CDD" id="cd18580">
    <property type="entry name" value="ABC_6TM_ABCC_D2"/>
    <property type="match status" value="1"/>
</dbReference>
<dbReference type="InterPro" id="IPR036640">
    <property type="entry name" value="ABC1_TM_sf"/>
</dbReference>
<reference evidence="14" key="1">
    <citation type="journal article" date="2020" name="Stud. Mycol.">
        <title>101 Dothideomycetes genomes: a test case for predicting lifestyles and emergence of pathogens.</title>
        <authorList>
            <person name="Haridas S."/>
            <person name="Albert R."/>
            <person name="Binder M."/>
            <person name="Bloem J."/>
            <person name="Labutti K."/>
            <person name="Salamov A."/>
            <person name="Andreopoulos B."/>
            <person name="Baker S."/>
            <person name="Barry K."/>
            <person name="Bills G."/>
            <person name="Bluhm B."/>
            <person name="Cannon C."/>
            <person name="Castanera R."/>
            <person name="Culley D."/>
            <person name="Daum C."/>
            <person name="Ezra D."/>
            <person name="Gonzalez J."/>
            <person name="Henrissat B."/>
            <person name="Kuo A."/>
            <person name="Liang C."/>
            <person name="Lipzen A."/>
            <person name="Lutzoni F."/>
            <person name="Magnuson J."/>
            <person name="Mondo S."/>
            <person name="Nolan M."/>
            <person name="Ohm R."/>
            <person name="Pangilinan J."/>
            <person name="Park H.-J."/>
            <person name="Ramirez L."/>
            <person name="Alfaro M."/>
            <person name="Sun H."/>
            <person name="Tritt A."/>
            <person name="Yoshinaga Y."/>
            <person name="Zwiers L.-H."/>
            <person name="Turgeon B."/>
            <person name="Goodwin S."/>
            <person name="Spatafora J."/>
            <person name="Crous P."/>
            <person name="Grigoriev I."/>
        </authorList>
    </citation>
    <scope>NUCLEOTIDE SEQUENCE</scope>
    <source>
        <strain evidence="14">CBS 123094</strain>
    </source>
</reference>
<feature type="domain" description="ABC transmembrane type-1" evidence="13">
    <location>
        <begin position="918"/>
        <end position="1192"/>
    </location>
</feature>
<protein>
    <submittedName>
        <fullName evidence="14">Multidrug resistance-like protein</fullName>
    </submittedName>
</protein>
<dbReference type="Gene3D" id="1.20.1560.10">
    <property type="entry name" value="ABC transporter type 1, transmembrane domain"/>
    <property type="match status" value="2"/>
</dbReference>
<comment type="similarity">
    <text evidence="2">Belongs to the ABC transporter superfamily. ABCC family. Conjugate transporter (TC 3.A.1.208) subfamily.</text>
</comment>
<dbReference type="SUPFAM" id="SSF90123">
    <property type="entry name" value="ABC transporter transmembrane region"/>
    <property type="match status" value="2"/>
</dbReference>
<evidence type="ECO:0000256" key="6">
    <source>
        <dbReference type="ARBA" id="ARBA00022741"/>
    </source>
</evidence>
<keyword evidence="3" id="KW-0813">Transport</keyword>
<evidence type="ECO:0000256" key="5">
    <source>
        <dbReference type="ARBA" id="ARBA00022692"/>
    </source>
</evidence>
<feature type="transmembrane region" description="Helical" evidence="11">
    <location>
        <begin position="1047"/>
        <end position="1065"/>
    </location>
</feature>
<dbReference type="PROSITE" id="PS00211">
    <property type="entry name" value="ABC_TRANSPORTER_1"/>
    <property type="match status" value="1"/>
</dbReference>
<feature type="domain" description="ABC transporter" evidence="12">
    <location>
        <begin position="630"/>
        <end position="857"/>
    </location>
</feature>
<dbReference type="GO" id="GO:0005524">
    <property type="term" value="F:ATP binding"/>
    <property type="evidence" value="ECO:0007669"/>
    <property type="project" value="UniProtKB-KW"/>
</dbReference>
<dbReference type="GO" id="GO:0016887">
    <property type="term" value="F:ATP hydrolysis activity"/>
    <property type="evidence" value="ECO:0007669"/>
    <property type="project" value="InterPro"/>
</dbReference>
<keyword evidence="8 11" id="KW-1133">Transmembrane helix</keyword>
<feature type="transmembrane region" description="Helical" evidence="11">
    <location>
        <begin position="314"/>
        <end position="336"/>
    </location>
</feature>
<dbReference type="Gene3D" id="3.40.50.300">
    <property type="entry name" value="P-loop containing nucleotide triphosphate hydrolases"/>
    <property type="match status" value="2"/>
</dbReference>
<dbReference type="FunFam" id="3.40.50.300:FF:000838">
    <property type="entry name" value="ABC multidrug transporter (Eurofung)"/>
    <property type="match status" value="1"/>
</dbReference>
<dbReference type="Pfam" id="PF00664">
    <property type="entry name" value="ABC_membrane"/>
    <property type="match status" value="2"/>
</dbReference>
<dbReference type="InterPro" id="IPR044726">
    <property type="entry name" value="ABCC_6TM_D2"/>
</dbReference>
<feature type="domain" description="ABC transmembrane type-1" evidence="13">
    <location>
        <begin position="285"/>
        <end position="559"/>
    </location>
</feature>
<feature type="transmembrane region" description="Helical" evidence="11">
    <location>
        <begin position="1165"/>
        <end position="1187"/>
    </location>
</feature>
<feature type="transmembrane region" description="Helical" evidence="11">
    <location>
        <begin position="281"/>
        <end position="302"/>
    </location>
</feature>
<feature type="transmembrane region" description="Helical" evidence="11">
    <location>
        <begin position="532"/>
        <end position="551"/>
    </location>
</feature>
<dbReference type="CDD" id="cd03244">
    <property type="entry name" value="ABCC_MRP_domain2"/>
    <property type="match status" value="1"/>
</dbReference>
<gene>
    <name evidence="14" type="ORF">P154DRAFT_433224</name>
</gene>
<evidence type="ECO:0000256" key="8">
    <source>
        <dbReference type="ARBA" id="ARBA00022989"/>
    </source>
</evidence>
<name>A0A6A5WHU6_9PLEO</name>
<dbReference type="InterPro" id="IPR050173">
    <property type="entry name" value="ABC_transporter_C-like"/>
</dbReference>
<keyword evidence="6" id="KW-0547">Nucleotide-binding</keyword>
<evidence type="ECO:0000259" key="13">
    <source>
        <dbReference type="PROSITE" id="PS50929"/>
    </source>
</evidence>
<dbReference type="InterPro" id="IPR011527">
    <property type="entry name" value="ABC1_TM_dom"/>
</dbReference>
<dbReference type="PANTHER" id="PTHR24223:SF399">
    <property type="entry name" value="ABC TRANSPORTER ATNG"/>
    <property type="match status" value="1"/>
</dbReference>
<evidence type="ECO:0000256" key="4">
    <source>
        <dbReference type="ARBA" id="ARBA00022475"/>
    </source>
</evidence>
<organism evidence="14 15">
    <name type="scientific">Amniculicola lignicola CBS 123094</name>
    <dbReference type="NCBI Taxonomy" id="1392246"/>
    <lineage>
        <taxon>Eukaryota</taxon>
        <taxon>Fungi</taxon>
        <taxon>Dikarya</taxon>
        <taxon>Ascomycota</taxon>
        <taxon>Pezizomycotina</taxon>
        <taxon>Dothideomycetes</taxon>
        <taxon>Pleosporomycetidae</taxon>
        <taxon>Pleosporales</taxon>
        <taxon>Amniculicolaceae</taxon>
        <taxon>Amniculicola</taxon>
    </lineage>
</organism>
<feature type="transmembrane region" description="Helical" evidence="11">
    <location>
        <begin position="906"/>
        <end position="929"/>
    </location>
</feature>
<evidence type="ECO:0000256" key="10">
    <source>
        <dbReference type="ARBA" id="ARBA00023180"/>
    </source>
</evidence>
<dbReference type="GO" id="GO:0140359">
    <property type="term" value="F:ABC-type transporter activity"/>
    <property type="evidence" value="ECO:0007669"/>
    <property type="project" value="InterPro"/>
</dbReference>
<evidence type="ECO:0000256" key="9">
    <source>
        <dbReference type="ARBA" id="ARBA00023136"/>
    </source>
</evidence>
<feature type="transmembrane region" description="Helical" evidence="11">
    <location>
        <begin position="1125"/>
        <end position="1153"/>
    </location>
</feature>
<accession>A0A6A5WHU6</accession>
<dbReference type="SMART" id="SM00382">
    <property type="entry name" value="AAA"/>
    <property type="match status" value="2"/>
</dbReference>
<comment type="subcellular location">
    <subcellularLocation>
        <location evidence="1">Cell membrane</location>
        <topology evidence="1">Multi-pass membrane protein</topology>
    </subcellularLocation>
</comment>
<feature type="transmembrane region" description="Helical" evidence="11">
    <location>
        <begin position="954"/>
        <end position="976"/>
    </location>
</feature>
<feature type="transmembrane region" description="Helical" evidence="11">
    <location>
        <begin position="419"/>
        <end position="436"/>
    </location>
</feature>
<evidence type="ECO:0000259" key="12">
    <source>
        <dbReference type="PROSITE" id="PS50893"/>
    </source>
</evidence>
<dbReference type="PROSITE" id="PS50929">
    <property type="entry name" value="ABC_TM1F"/>
    <property type="match status" value="2"/>
</dbReference>
<dbReference type="PROSITE" id="PS50893">
    <property type="entry name" value="ABC_TRANSPORTER_2"/>
    <property type="match status" value="2"/>
</dbReference>
<evidence type="ECO:0000256" key="3">
    <source>
        <dbReference type="ARBA" id="ARBA00022448"/>
    </source>
</evidence>
<dbReference type="InterPro" id="IPR027417">
    <property type="entry name" value="P-loop_NTPase"/>
</dbReference>
<dbReference type="InterPro" id="IPR056227">
    <property type="entry name" value="TMD0_ABC"/>
</dbReference>
<keyword evidence="9 11" id="KW-0472">Membrane</keyword>
<proteinExistence type="inferred from homology"/>
<dbReference type="PANTHER" id="PTHR24223">
    <property type="entry name" value="ATP-BINDING CASSETTE SUB-FAMILY C"/>
    <property type="match status" value="1"/>
</dbReference>
<evidence type="ECO:0000256" key="11">
    <source>
        <dbReference type="SAM" id="Phobius"/>
    </source>
</evidence>
<feature type="transmembrane region" description="Helical" evidence="11">
    <location>
        <begin position="491"/>
        <end position="520"/>
    </location>
</feature>
<dbReference type="InterPro" id="IPR003439">
    <property type="entry name" value="ABC_transporter-like_ATP-bd"/>
</dbReference>
<dbReference type="OrthoDB" id="6500128at2759"/>
<evidence type="ECO:0000313" key="14">
    <source>
        <dbReference type="EMBL" id="KAF2001413.1"/>
    </source>
</evidence>
<feature type="transmembrane region" description="Helical" evidence="11">
    <location>
        <begin position="157"/>
        <end position="177"/>
    </location>
</feature>
<dbReference type="Proteomes" id="UP000799779">
    <property type="component" value="Unassembled WGS sequence"/>
</dbReference>
<keyword evidence="10" id="KW-0325">Glycoprotein</keyword>
<dbReference type="InterPro" id="IPR017871">
    <property type="entry name" value="ABC_transporter-like_CS"/>
</dbReference>
<feature type="transmembrane region" description="Helical" evidence="11">
    <location>
        <begin position="103"/>
        <end position="121"/>
    </location>
</feature>
<feature type="transmembrane region" description="Helical" evidence="11">
    <location>
        <begin position="34"/>
        <end position="52"/>
    </location>
</feature>
<evidence type="ECO:0000256" key="7">
    <source>
        <dbReference type="ARBA" id="ARBA00022840"/>
    </source>
</evidence>
<feature type="transmembrane region" description="Helical" evidence="11">
    <location>
        <begin position="133"/>
        <end position="151"/>
    </location>
</feature>
<feature type="transmembrane region" description="Helical" evidence="11">
    <location>
        <begin position="72"/>
        <end position="91"/>
    </location>
</feature>
<dbReference type="InterPro" id="IPR044746">
    <property type="entry name" value="ABCC_6TM_D1"/>
</dbReference>
<dbReference type="CDD" id="cd18579">
    <property type="entry name" value="ABC_6TM_ABCC_D1"/>
    <property type="match status" value="1"/>
</dbReference>
<dbReference type="SUPFAM" id="SSF52540">
    <property type="entry name" value="P-loop containing nucleoside triphosphate hydrolases"/>
    <property type="match status" value="2"/>
</dbReference>
<feature type="domain" description="ABC transporter" evidence="12">
    <location>
        <begin position="1229"/>
        <end position="1461"/>
    </location>
</feature>
<dbReference type="EMBL" id="ML977583">
    <property type="protein sequence ID" value="KAF2001413.1"/>
    <property type="molecule type" value="Genomic_DNA"/>
</dbReference>
<evidence type="ECO:0000256" key="1">
    <source>
        <dbReference type="ARBA" id="ARBA00004651"/>
    </source>
</evidence>
<dbReference type="CDD" id="cd03250">
    <property type="entry name" value="ABCC_MRP_domain1"/>
    <property type="match status" value="1"/>
</dbReference>
<dbReference type="FunFam" id="1.20.1560.10:FF:000055">
    <property type="entry name" value="ABC multidrug transporter (Eurofung)"/>
    <property type="match status" value="1"/>
</dbReference>
<evidence type="ECO:0000256" key="2">
    <source>
        <dbReference type="ARBA" id="ARBA00009726"/>
    </source>
</evidence>
<keyword evidence="4" id="KW-1003">Cell membrane</keyword>
<dbReference type="FunFam" id="1.20.1560.10:FF:000066">
    <property type="entry name" value="ABC multidrug transporter (Eurofung)"/>
    <property type="match status" value="1"/>
</dbReference>
<keyword evidence="7" id="KW-0067">ATP-binding</keyword>
<sequence length="1464" mass="161992">MNETTRLECLSADAAFGPIIDGCRNDFTFTFEQYFFSVIPSVLLLLLTPIRANTLWKRRSKVGGTGLRSIKLVVIGIFVALQFAAVILWSTLNPYGIHTPTTVASSLSFVSSLALFGLSYLEHSKSLRPSALLNGYLFFSVLFDAVVLRTLWLTLPNSAVCDVCTASFALKAVILFLEAKEKRVCFQNNAHTGPEETSGIYSHSLVWWLNSMIRAGYRHVLKPTDLFPVDKRMTSEVLNERFWTVWNKAFQSNMYIDAITSQPNLTKVLIRLLQWPLIAPIFPRIVLLAFTFCQPLLVQRLLEFLSDDKQHVNIGYALVGAYGVVYFGMSVSNSLYSHQHYRFISMIRGTLVSAIYTKTVGISITAIDDSAAVTLMSADVERLIMGLRGLHDLWANVVQFAFATWLLEVRLGWACVGPILVVLATLVITGLSANFANKFQLQWVAQIQKRVGTISSVLGHIKGIKMSGLSSRLTTLIQGLRMNEMKEAEKYWLVESITSGLAFIPMMLSPVATFAFYAIISAKEGSTLDAPKLFASLALLLLITQPLLGVLQDIVQLRSTFGCIERIEKFLVAETRSDHRLQMSNTSQPTASSVEELSDAWQMSRDDIELVGAAQGIPNPEEQNLSSDVVRIQSGSFAWSKGGSAVVRDVDVSIRRSQLTMLIGPVASGKSTLLKAILGESFTTEGFVYSSHHEAAYCEQTPWLINASVQNNIIGFSVLDQELYKTVIHCCDLEQDIATFPNGHDTLIGSKGISLSTGQKQRVAIARAVYARKPFVIFDDVFSGLDVHTQKKVFMRVLGPTGLLKKWDSTVLVATHAVNLLPYSDHIIALSSEGVIAEQGSFQDLTATDGYVRQFYSEHLDNHAITEGLSEAPSSAGKDTPSANVTPADASVDKLRQLGDWSVYNYYFKTIGWLTTTLFLFLALCWAFFQTFPTVWLKWFADSNARESNKRTGYYLGVYTVLQVSGLVAMFAFCIIAKRSGLRLHETILKTVMAAPMSFFSKTDTGSITNRFSQDMSLLDRQLPFSVLVVAATFLTVLGQIGLIASASYYIAASFPALFAMYYFVQKYYLRTSRQMRFLDLEEKAPVYTQFIESLEGLATIRAFSWEKASIAHNHALVDKSQKPFYLMFMIQTWLTLVLDLISTALAVIVVAISVKLRDTISVGYTGVSLTQIIAFTATLNLAIMFWTQMETSIGAVARVKQFEAQTENENQLGESSEPPADWPSQGLIEVNDLTVSYGIEQSRNALDGASMSIQPGEKLAIVGRTGSGKSTLLLALFRMIEITSGRIIIDGIDISTISRQTLRSRLNAIGEDMFFLSGSIRLNLDPHIQATDNQLRSVLEKVALWDVIESAGGLDTEFSDELLSHGQRQVFCLARALLRPGNIVVMDEVTSSLDRETDALMQRVIREEFKGKTVLTIAHRVDTVLDYDGIVVLGDGKVVEVGAPSELVTREGGVFRGMVETGN</sequence>
<dbReference type="FunFam" id="3.40.50.300:FF:001854">
    <property type="entry name" value="ABC multidrug transporter (Eurofung)"/>
    <property type="match status" value="1"/>
</dbReference>
<evidence type="ECO:0000313" key="15">
    <source>
        <dbReference type="Proteomes" id="UP000799779"/>
    </source>
</evidence>
<keyword evidence="15" id="KW-1185">Reference proteome</keyword>
<feature type="transmembrane region" description="Helical" evidence="11">
    <location>
        <begin position="1023"/>
        <end position="1041"/>
    </location>
</feature>
<keyword evidence="5 11" id="KW-0812">Transmembrane</keyword>
<dbReference type="Pfam" id="PF00005">
    <property type="entry name" value="ABC_tran"/>
    <property type="match status" value="2"/>
</dbReference>
<dbReference type="InterPro" id="IPR003593">
    <property type="entry name" value="AAA+_ATPase"/>
</dbReference>
<dbReference type="GO" id="GO:0005886">
    <property type="term" value="C:plasma membrane"/>
    <property type="evidence" value="ECO:0007669"/>
    <property type="project" value="UniProtKB-SubCell"/>
</dbReference>
<dbReference type="Pfam" id="PF24357">
    <property type="entry name" value="TMD0_ABC"/>
    <property type="match status" value="1"/>
</dbReference>